<evidence type="ECO:0000313" key="7">
    <source>
        <dbReference type="Proteomes" id="UP000187013"/>
    </source>
</evidence>
<dbReference type="SUPFAM" id="SSF51430">
    <property type="entry name" value="NAD(P)-linked oxidoreductase"/>
    <property type="match status" value="1"/>
</dbReference>
<dbReference type="Proteomes" id="UP000187013">
    <property type="component" value="Unassembled WGS sequence"/>
</dbReference>
<evidence type="ECO:0000256" key="3">
    <source>
        <dbReference type="PIRSR" id="PIRSR000097-2"/>
    </source>
</evidence>
<dbReference type="InterPro" id="IPR036812">
    <property type="entry name" value="NAD(P)_OxRdtase_dom_sf"/>
</dbReference>
<evidence type="ECO:0000313" key="6">
    <source>
        <dbReference type="EMBL" id="GAV52266.1"/>
    </source>
</evidence>
<organism evidence="6 7">
    <name type="scientific">Zygosaccharomyces rouxii</name>
    <dbReference type="NCBI Taxonomy" id="4956"/>
    <lineage>
        <taxon>Eukaryota</taxon>
        <taxon>Fungi</taxon>
        <taxon>Dikarya</taxon>
        <taxon>Ascomycota</taxon>
        <taxon>Saccharomycotina</taxon>
        <taxon>Saccharomycetes</taxon>
        <taxon>Saccharomycetales</taxon>
        <taxon>Saccharomycetaceae</taxon>
        <taxon>Zygosaccharomyces</taxon>
    </lineage>
</organism>
<comment type="caution">
    <text evidence="6">The sequence shown here is derived from an EMBL/GenBank/DDBJ whole genome shotgun (WGS) entry which is preliminary data.</text>
</comment>
<dbReference type="InterPro" id="IPR020471">
    <property type="entry name" value="AKR"/>
</dbReference>
<feature type="site" description="Lowers pKa of active site Tyr" evidence="4">
    <location>
        <position position="89"/>
    </location>
</feature>
<proteinExistence type="predicted"/>
<keyword evidence="1" id="KW-0560">Oxidoreductase</keyword>
<dbReference type="AlphaFoldDB" id="A0A1Q3A966"/>
<dbReference type="InterPro" id="IPR018170">
    <property type="entry name" value="Aldo/ket_reductase_CS"/>
</dbReference>
<dbReference type="PIRSF" id="PIRSF000097">
    <property type="entry name" value="AKR"/>
    <property type="match status" value="1"/>
</dbReference>
<feature type="domain" description="NADP-dependent oxidoreductase" evidence="5">
    <location>
        <begin position="38"/>
        <end position="301"/>
    </location>
</feature>
<dbReference type="PROSITE" id="PS00062">
    <property type="entry name" value="ALDOKETO_REDUCTASE_2"/>
    <property type="match status" value="1"/>
</dbReference>
<dbReference type="PROSITE" id="PS00798">
    <property type="entry name" value="ALDOKETO_REDUCTASE_1"/>
    <property type="match status" value="1"/>
</dbReference>
<evidence type="ECO:0000256" key="2">
    <source>
        <dbReference type="PIRSR" id="PIRSR000097-1"/>
    </source>
</evidence>
<reference evidence="6 7" key="1">
    <citation type="submission" date="2016-08" db="EMBL/GenBank/DDBJ databases">
        <title>Draft genome sequence of allopolyploid Zygosaccharomyces rouxii.</title>
        <authorList>
            <person name="Watanabe J."/>
            <person name="Uehara K."/>
            <person name="Mogi Y."/>
            <person name="Tsukioka Y."/>
        </authorList>
    </citation>
    <scope>NUCLEOTIDE SEQUENCE [LARGE SCALE GENOMIC DNA]</scope>
    <source>
        <strain evidence="6 7">NBRC 110957</strain>
    </source>
</reference>
<dbReference type="EMBL" id="BDGX01000033">
    <property type="protein sequence ID" value="GAV52266.1"/>
    <property type="molecule type" value="Genomic_DNA"/>
</dbReference>
<dbReference type="OrthoDB" id="416253at2759"/>
<dbReference type="PRINTS" id="PR00069">
    <property type="entry name" value="ALDKETRDTASE"/>
</dbReference>
<dbReference type="Gene3D" id="3.20.20.100">
    <property type="entry name" value="NADP-dependent oxidoreductase domain"/>
    <property type="match status" value="1"/>
</dbReference>
<dbReference type="PANTHER" id="PTHR11732">
    <property type="entry name" value="ALDO/KETO REDUCTASE"/>
    <property type="match status" value="1"/>
</dbReference>
<feature type="active site" description="Proton donor" evidence="2">
    <location>
        <position position="60"/>
    </location>
</feature>
<accession>A0A1Q3A966</accession>
<evidence type="ECO:0000259" key="5">
    <source>
        <dbReference type="Pfam" id="PF00248"/>
    </source>
</evidence>
<sequence>MARPLHPKGTEISFTLNNGVHMPALGLGTANPPAEIGRTKQAVKAAVKAGYRHIDTAWAYGTEPFVGEAIRELIEEGVIRREDLFITSKVWPVLWDDVEKSLNESLESLGVDYIDLWLQHWPLCYVKQEDPHGINGLSRNPETPEGEPYYEANGDWLETYLQMERIYLDPSDNRVRSIGVSNFPEQYLERTLFECAVKPAVNQVEMHPRLPQFALSKYCRAHNILLEAYSPLGSHSAPNVHIPLVKDLAEKYNISPGCILNSYHIRQGHAVASRSLNTMRIASNIEFAPLTEEELDSLDQLGVTEPKRFVNEKWNAIVPGFTGKGPAI</sequence>
<dbReference type="InterPro" id="IPR023210">
    <property type="entry name" value="NADP_OxRdtase_dom"/>
</dbReference>
<name>A0A1Q3A966_ZYGRO</name>
<feature type="binding site" evidence="3">
    <location>
        <position position="120"/>
    </location>
    <ligand>
        <name>substrate</name>
    </ligand>
</feature>
<gene>
    <name evidence="6" type="ORF">ZYGR_0AG02570</name>
</gene>
<protein>
    <recommendedName>
        <fullName evidence="5">NADP-dependent oxidoreductase domain-containing protein</fullName>
    </recommendedName>
</protein>
<dbReference type="Pfam" id="PF00248">
    <property type="entry name" value="Aldo_ket_red"/>
    <property type="match status" value="1"/>
</dbReference>
<dbReference type="GO" id="GO:0016616">
    <property type="term" value="F:oxidoreductase activity, acting on the CH-OH group of donors, NAD or NADP as acceptor"/>
    <property type="evidence" value="ECO:0007669"/>
    <property type="project" value="UniProtKB-ARBA"/>
</dbReference>
<evidence type="ECO:0000256" key="4">
    <source>
        <dbReference type="PIRSR" id="PIRSR000097-3"/>
    </source>
</evidence>
<evidence type="ECO:0000256" key="1">
    <source>
        <dbReference type="ARBA" id="ARBA00023002"/>
    </source>
</evidence>